<evidence type="ECO:0000313" key="3">
    <source>
        <dbReference type="Proteomes" id="UP001234989"/>
    </source>
</evidence>
<dbReference type="AlphaFoldDB" id="A0AAF0QGT6"/>
<sequence length="240" mass="28502">MISDCWTVQGWNLYFRRHLNDWETERVAKLLEKVGDFAGTNTDNDVVRWSHSKDGIFTVGRGYKKDCNSQSSRYQSSQKNIWRTAAPTKVKCFTWLVIRKACLTHEVLRKKRKIILPWCSLCGKTGETNSHLFLHCTFTAEIWSMFLNYLEVKWTMPEHTTDLLSCWIRRGGSKRQKTWWNLIPHCIWWTVWKERNSRNFEDISNSIHKVKWNCIVSLYFWCKEIGLEDSDQLLELLGSL</sequence>
<proteinExistence type="predicted"/>
<evidence type="ECO:0000313" key="2">
    <source>
        <dbReference type="EMBL" id="WMV22577.1"/>
    </source>
</evidence>
<feature type="domain" description="Reverse transcriptase zinc-binding" evidence="1">
    <location>
        <begin position="57"/>
        <end position="143"/>
    </location>
</feature>
<accession>A0AAF0QGT6</accession>
<dbReference type="Proteomes" id="UP001234989">
    <property type="component" value="Chromosome 3"/>
</dbReference>
<organism evidence="2 3">
    <name type="scientific">Solanum verrucosum</name>
    <dbReference type="NCBI Taxonomy" id="315347"/>
    <lineage>
        <taxon>Eukaryota</taxon>
        <taxon>Viridiplantae</taxon>
        <taxon>Streptophyta</taxon>
        <taxon>Embryophyta</taxon>
        <taxon>Tracheophyta</taxon>
        <taxon>Spermatophyta</taxon>
        <taxon>Magnoliopsida</taxon>
        <taxon>eudicotyledons</taxon>
        <taxon>Gunneridae</taxon>
        <taxon>Pentapetalae</taxon>
        <taxon>asterids</taxon>
        <taxon>lamiids</taxon>
        <taxon>Solanales</taxon>
        <taxon>Solanaceae</taxon>
        <taxon>Solanoideae</taxon>
        <taxon>Solaneae</taxon>
        <taxon>Solanum</taxon>
    </lineage>
</organism>
<evidence type="ECO:0000259" key="1">
    <source>
        <dbReference type="Pfam" id="PF13966"/>
    </source>
</evidence>
<protein>
    <recommendedName>
        <fullName evidence="1">Reverse transcriptase zinc-binding domain-containing protein</fullName>
    </recommendedName>
</protein>
<dbReference type="InterPro" id="IPR026960">
    <property type="entry name" value="RVT-Znf"/>
</dbReference>
<dbReference type="Pfam" id="PF13966">
    <property type="entry name" value="zf-RVT"/>
    <property type="match status" value="1"/>
</dbReference>
<dbReference type="EMBL" id="CP133614">
    <property type="protein sequence ID" value="WMV22577.1"/>
    <property type="molecule type" value="Genomic_DNA"/>
</dbReference>
<reference evidence="2" key="1">
    <citation type="submission" date="2023-08" db="EMBL/GenBank/DDBJ databases">
        <title>A de novo genome assembly of Solanum verrucosum Schlechtendal, a Mexican diploid species geographically isolated from the other diploid A-genome species in potato relatives.</title>
        <authorList>
            <person name="Hosaka K."/>
        </authorList>
    </citation>
    <scope>NUCLEOTIDE SEQUENCE</scope>
    <source>
        <tissue evidence="2">Young leaves</tissue>
    </source>
</reference>
<keyword evidence="3" id="KW-1185">Reference proteome</keyword>
<name>A0AAF0QGT6_SOLVR</name>
<gene>
    <name evidence="2" type="ORF">MTR67_015962</name>
</gene>